<comment type="caution">
    <text evidence="1">The sequence shown here is derived from an EMBL/GenBank/DDBJ whole genome shotgun (WGS) entry which is preliminary data.</text>
</comment>
<evidence type="ECO:0000313" key="1">
    <source>
        <dbReference type="EMBL" id="KNY28967.1"/>
    </source>
</evidence>
<gene>
    <name evidence="1" type="ORF">Bccel_4241</name>
</gene>
<dbReference type="Proteomes" id="UP000036923">
    <property type="component" value="Unassembled WGS sequence"/>
</dbReference>
<organism evidence="1 2">
    <name type="scientific">Pseudobacteroides cellulosolvens ATCC 35603 = DSM 2933</name>
    <dbReference type="NCBI Taxonomy" id="398512"/>
    <lineage>
        <taxon>Bacteria</taxon>
        <taxon>Bacillati</taxon>
        <taxon>Bacillota</taxon>
        <taxon>Clostridia</taxon>
        <taxon>Eubacteriales</taxon>
        <taxon>Oscillospiraceae</taxon>
        <taxon>Pseudobacteroides</taxon>
    </lineage>
</organism>
<keyword evidence="2" id="KW-1185">Reference proteome</keyword>
<protein>
    <recommendedName>
        <fullName evidence="3">DUF5640 domain-containing protein</fullName>
    </recommendedName>
</protein>
<dbReference type="STRING" id="398512.Bccel_4241"/>
<evidence type="ECO:0000313" key="2">
    <source>
        <dbReference type="Proteomes" id="UP000036923"/>
    </source>
</evidence>
<dbReference type="AlphaFoldDB" id="A0A0L6JU62"/>
<sequence length="122" mass="13596">MFLVLSLLTGCSFNNDTINLKYGTYVLEHTGTNTGVVPSVTISDENISFSFDALSSYLSIGTYTIKNDILTMITHDGRYKYVFQVDGDKLLFKGNESSAVNLTDDRFGINITDKAEFKLKEN</sequence>
<accession>A0A0L6JU62</accession>
<dbReference type="EMBL" id="LGTC01000001">
    <property type="protein sequence ID" value="KNY28967.1"/>
    <property type="molecule type" value="Genomic_DNA"/>
</dbReference>
<reference evidence="2" key="1">
    <citation type="submission" date="2015-07" db="EMBL/GenBank/DDBJ databases">
        <title>Near-Complete Genome Sequence of the Cellulolytic Bacterium Bacteroides (Pseudobacteroides) cellulosolvens ATCC 35603.</title>
        <authorList>
            <person name="Dassa B."/>
            <person name="Utturkar S.M."/>
            <person name="Klingeman D.M."/>
            <person name="Hurt R.A."/>
            <person name="Keller M."/>
            <person name="Xu J."/>
            <person name="Reddy Y.H.K."/>
            <person name="Borovok I."/>
            <person name="Grinberg I.R."/>
            <person name="Lamed R."/>
            <person name="Zhivin O."/>
            <person name="Bayer E.A."/>
            <person name="Brown S.D."/>
        </authorList>
    </citation>
    <scope>NUCLEOTIDE SEQUENCE [LARGE SCALE GENOMIC DNA]</scope>
    <source>
        <strain evidence="2">DSM 2933</strain>
    </source>
</reference>
<evidence type="ECO:0008006" key="3">
    <source>
        <dbReference type="Google" id="ProtNLM"/>
    </source>
</evidence>
<dbReference type="eggNOG" id="ENOG50344XX">
    <property type="taxonomic scope" value="Bacteria"/>
</dbReference>
<proteinExistence type="predicted"/>
<name>A0A0L6JU62_9FIRM</name>
<dbReference type="RefSeq" id="WP_050753679.1">
    <property type="nucleotide sequence ID" value="NZ_LGTC01000001.1"/>
</dbReference>